<dbReference type="InterPro" id="IPR021436">
    <property type="entry name" value="DUF3085"/>
</dbReference>
<comment type="caution">
    <text evidence="1">The sequence shown here is derived from an EMBL/GenBank/DDBJ whole genome shotgun (WGS) entry which is preliminary data.</text>
</comment>
<keyword evidence="2" id="KW-1185">Reference proteome</keyword>
<name>A0A3A9ZFT8_9ACTN</name>
<gene>
    <name evidence="1" type="ORF">D7223_14585</name>
</gene>
<accession>A0A3A9ZFT8</accession>
<evidence type="ECO:0000313" key="2">
    <source>
        <dbReference type="Proteomes" id="UP000281726"/>
    </source>
</evidence>
<sequence length="143" mass="16013">MATHLYFDLTDTLRLAEHAVAAAEHAPTFTEREDGTPCPGALEWVHDHGVYLMSSGLPRLTDPSRPDANLIVYAHGWNPDTDGHPHAPDLGDDFVEHLHLTEVTPTPLIDTLRAAHAAGYRWLHLTVTADTYEVRVIRNRRHD</sequence>
<dbReference type="Proteomes" id="UP000281726">
    <property type="component" value="Unassembled WGS sequence"/>
</dbReference>
<organism evidence="1 2">
    <name type="scientific">Micromonospora endolithica</name>
    <dbReference type="NCBI Taxonomy" id="230091"/>
    <lineage>
        <taxon>Bacteria</taxon>
        <taxon>Bacillati</taxon>
        <taxon>Actinomycetota</taxon>
        <taxon>Actinomycetes</taxon>
        <taxon>Micromonosporales</taxon>
        <taxon>Micromonosporaceae</taxon>
        <taxon>Micromonospora</taxon>
    </lineage>
</organism>
<proteinExistence type="predicted"/>
<dbReference type="Pfam" id="PF11284">
    <property type="entry name" value="DUF3085"/>
    <property type="match status" value="1"/>
</dbReference>
<evidence type="ECO:0000313" key="1">
    <source>
        <dbReference type="EMBL" id="RKN46166.1"/>
    </source>
</evidence>
<protein>
    <submittedName>
        <fullName evidence="1">DUF3085 domain-containing protein</fullName>
    </submittedName>
</protein>
<dbReference type="EMBL" id="RBAK01000005">
    <property type="protein sequence ID" value="RKN46166.1"/>
    <property type="molecule type" value="Genomic_DNA"/>
</dbReference>
<dbReference type="RefSeq" id="WP_120728949.1">
    <property type="nucleotide sequence ID" value="NZ_RBAK01000005.1"/>
</dbReference>
<reference evidence="1 2" key="1">
    <citation type="journal article" date="2004" name="Syst. Appl. Microbiol.">
        <title>Cryptoendolithic actinomycetes from antarctic sandstone rock samples: Micromonospora endolithica sp. nov. and two isolates related to Micromonospora coerulea Jensen 1932.</title>
        <authorList>
            <person name="Hirsch P."/>
            <person name="Mevs U."/>
            <person name="Kroppenstedt R.M."/>
            <person name="Schumann P."/>
            <person name="Stackebrandt E."/>
        </authorList>
    </citation>
    <scope>NUCLEOTIDE SEQUENCE [LARGE SCALE GENOMIC DNA]</scope>
    <source>
        <strain evidence="1 2">JCM 12677</strain>
    </source>
</reference>
<dbReference type="AlphaFoldDB" id="A0A3A9ZFT8"/>
<dbReference type="OrthoDB" id="4565797at2"/>